<comment type="subcellular location">
    <subcellularLocation>
        <location evidence="1">Cell membrane</location>
        <topology evidence="1">Multi-pass membrane protein</topology>
    </subcellularLocation>
</comment>
<proteinExistence type="predicted"/>
<feature type="transmembrane region" description="Helical" evidence="6">
    <location>
        <begin position="288"/>
        <end position="310"/>
    </location>
</feature>
<accession>A0ABP9BHC5</accession>
<feature type="transmembrane region" description="Helical" evidence="6">
    <location>
        <begin position="390"/>
        <end position="411"/>
    </location>
</feature>
<sequence>MYATPGAPPTGRSGPRRSAPAARPLAAAVRAGARGLFSRDPLLRNGHLLAVSSLVNAALGALFWVLATRWYDDAAVGLSYSALSAMLLLASIGQLNLSDFLIRFAPSAGRHTRRMVLTCYGVSAVASTAAAGAFLLLVPRAAPDLGFLRSPLPALCFVLATAAYAVFVMQDGALTALRRPGWVVAENIVFAVVKILLLGLGALLALATGILLSWAGALVVALLVANVVLLRHAVPRHERTSPDARPPARPVRYAAADYAGSLFRMAAYTLVPLIVLNHLGPEQSAYYSLAWVVAYVLYLVTRNLGSSLVVEAVRSPERLVEHGRRVMRHSALLLGAGVAVLVAGAPLILDLFGEGYSDSGADLLRLLALSALPNIVVSLAIDVSRARRRLRLAVGLQVALCVLVLGLTTALLPVMGITGAGVAWLAAECLLALPLLLGRARWLATGPADPREAS</sequence>
<organism evidence="7 8">
    <name type="scientific">Streptomyces sanyensis</name>
    <dbReference type="NCBI Taxonomy" id="568869"/>
    <lineage>
        <taxon>Bacteria</taxon>
        <taxon>Bacillati</taxon>
        <taxon>Actinomycetota</taxon>
        <taxon>Actinomycetes</taxon>
        <taxon>Kitasatosporales</taxon>
        <taxon>Streptomycetaceae</taxon>
        <taxon>Streptomyces</taxon>
    </lineage>
</organism>
<evidence type="ECO:0000313" key="8">
    <source>
        <dbReference type="Proteomes" id="UP001501147"/>
    </source>
</evidence>
<dbReference type="InterPro" id="IPR050833">
    <property type="entry name" value="Poly_Biosynth_Transport"/>
</dbReference>
<keyword evidence="3 6" id="KW-0812">Transmembrane</keyword>
<gene>
    <name evidence="7" type="ORF">GCM10023329_53350</name>
</gene>
<feature type="transmembrane region" description="Helical" evidence="6">
    <location>
        <begin position="331"/>
        <end position="352"/>
    </location>
</feature>
<protein>
    <recommendedName>
        <fullName evidence="9">Polysaccharide biosynthesis protein</fullName>
    </recommendedName>
</protein>
<keyword evidence="5 6" id="KW-0472">Membrane</keyword>
<evidence type="ECO:0008006" key="9">
    <source>
        <dbReference type="Google" id="ProtNLM"/>
    </source>
</evidence>
<evidence type="ECO:0000313" key="7">
    <source>
        <dbReference type="EMBL" id="GAA4794108.1"/>
    </source>
</evidence>
<reference evidence="8" key="1">
    <citation type="journal article" date="2019" name="Int. J. Syst. Evol. Microbiol.">
        <title>The Global Catalogue of Microorganisms (GCM) 10K type strain sequencing project: providing services to taxonomists for standard genome sequencing and annotation.</title>
        <authorList>
            <consortium name="The Broad Institute Genomics Platform"/>
            <consortium name="The Broad Institute Genome Sequencing Center for Infectious Disease"/>
            <person name="Wu L."/>
            <person name="Ma J."/>
        </authorList>
    </citation>
    <scope>NUCLEOTIDE SEQUENCE [LARGE SCALE GENOMIC DNA]</scope>
    <source>
        <strain evidence="8">JCM 18324</strain>
    </source>
</reference>
<dbReference type="PANTHER" id="PTHR30250">
    <property type="entry name" value="PST FAMILY PREDICTED COLANIC ACID TRANSPORTER"/>
    <property type="match status" value="1"/>
</dbReference>
<feature type="transmembrane region" description="Helical" evidence="6">
    <location>
        <begin position="117"/>
        <end position="138"/>
    </location>
</feature>
<feature type="transmembrane region" description="Helical" evidence="6">
    <location>
        <begin position="364"/>
        <end position="383"/>
    </location>
</feature>
<keyword evidence="2" id="KW-1003">Cell membrane</keyword>
<evidence type="ECO:0000256" key="6">
    <source>
        <dbReference type="SAM" id="Phobius"/>
    </source>
</evidence>
<evidence type="ECO:0000256" key="5">
    <source>
        <dbReference type="ARBA" id="ARBA00023136"/>
    </source>
</evidence>
<feature type="transmembrane region" description="Helical" evidence="6">
    <location>
        <begin position="78"/>
        <end position="97"/>
    </location>
</feature>
<evidence type="ECO:0000256" key="1">
    <source>
        <dbReference type="ARBA" id="ARBA00004651"/>
    </source>
</evidence>
<feature type="transmembrane region" description="Helical" evidence="6">
    <location>
        <begin position="150"/>
        <end position="169"/>
    </location>
</feature>
<dbReference type="RefSeq" id="WP_345616040.1">
    <property type="nucleotide sequence ID" value="NZ_BAABJV010000023.1"/>
</dbReference>
<feature type="transmembrane region" description="Helical" evidence="6">
    <location>
        <begin position="417"/>
        <end position="437"/>
    </location>
</feature>
<evidence type="ECO:0000256" key="4">
    <source>
        <dbReference type="ARBA" id="ARBA00022989"/>
    </source>
</evidence>
<dbReference type="EMBL" id="BAABJV010000023">
    <property type="protein sequence ID" value="GAA4794108.1"/>
    <property type="molecule type" value="Genomic_DNA"/>
</dbReference>
<evidence type="ECO:0000256" key="2">
    <source>
        <dbReference type="ARBA" id="ARBA00022475"/>
    </source>
</evidence>
<dbReference type="PANTHER" id="PTHR30250:SF11">
    <property type="entry name" value="O-ANTIGEN TRANSPORTER-RELATED"/>
    <property type="match status" value="1"/>
</dbReference>
<feature type="transmembrane region" description="Helical" evidence="6">
    <location>
        <begin position="181"/>
        <end position="205"/>
    </location>
</feature>
<evidence type="ECO:0000256" key="3">
    <source>
        <dbReference type="ARBA" id="ARBA00022692"/>
    </source>
</evidence>
<comment type="caution">
    <text evidence="7">The sequence shown here is derived from an EMBL/GenBank/DDBJ whole genome shotgun (WGS) entry which is preliminary data.</text>
</comment>
<feature type="transmembrane region" description="Helical" evidence="6">
    <location>
        <begin position="211"/>
        <end position="234"/>
    </location>
</feature>
<feature type="transmembrane region" description="Helical" evidence="6">
    <location>
        <begin position="48"/>
        <end position="66"/>
    </location>
</feature>
<dbReference type="Proteomes" id="UP001501147">
    <property type="component" value="Unassembled WGS sequence"/>
</dbReference>
<keyword evidence="4 6" id="KW-1133">Transmembrane helix</keyword>
<name>A0ABP9BHC5_9ACTN</name>
<keyword evidence="8" id="KW-1185">Reference proteome</keyword>